<evidence type="ECO:0000313" key="2">
    <source>
        <dbReference type="EMBL" id="MEQ2215329.1"/>
    </source>
</evidence>
<dbReference type="PANTHER" id="PTHR31025:SF30">
    <property type="entry name" value="SI:DKEY-15H8.17"/>
    <property type="match status" value="1"/>
</dbReference>
<feature type="transmembrane region" description="Helical" evidence="1">
    <location>
        <begin position="21"/>
        <end position="42"/>
    </location>
</feature>
<comment type="caution">
    <text evidence="2">The sequence shown here is derived from an EMBL/GenBank/DDBJ whole genome shotgun (WGS) entry which is preliminary data.</text>
</comment>
<reference evidence="2 3" key="1">
    <citation type="submission" date="2021-06" db="EMBL/GenBank/DDBJ databases">
        <authorList>
            <person name="Palmer J.M."/>
        </authorList>
    </citation>
    <scope>NUCLEOTIDE SEQUENCE [LARGE SCALE GENOMIC DNA]</scope>
    <source>
        <strain evidence="2 3">XC_2019</strain>
        <tissue evidence="2">Muscle</tissue>
    </source>
</reference>
<dbReference type="PANTHER" id="PTHR31025">
    <property type="entry name" value="SI:CH211-196P9.1-RELATED"/>
    <property type="match status" value="1"/>
</dbReference>
<feature type="non-terminal residue" evidence="2">
    <location>
        <position position="1"/>
    </location>
</feature>
<keyword evidence="1" id="KW-1133">Transmembrane helix</keyword>
<sequence length="66" mass="7774">QSCFHAKRFMLSVDQQMGRNISCFISALCMMFGSYYCFNIHYPLGLASTLEFLQRYEVLFFLLVRS</sequence>
<protein>
    <submittedName>
        <fullName evidence="2">Uncharacterized protein</fullName>
    </submittedName>
</protein>
<evidence type="ECO:0000256" key="1">
    <source>
        <dbReference type="SAM" id="Phobius"/>
    </source>
</evidence>
<evidence type="ECO:0000313" key="3">
    <source>
        <dbReference type="Proteomes" id="UP001434883"/>
    </source>
</evidence>
<proteinExistence type="predicted"/>
<keyword evidence="1" id="KW-0812">Transmembrane</keyword>
<gene>
    <name evidence="2" type="ORF">XENOCAPTIV_030748</name>
</gene>
<organism evidence="2 3">
    <name type="scientific">Xenoophorus captivus</name>
    <dbReference type="NCBI Taxonomy" id="1517983"/>
    <lineage>
        <taxon>Eukaryota</taxon>
        <taxon>Metazoa</taxon>
        <taxon>Chordata</taxon>
        <taxon>Craniata</taxon>
        <taxon>Vertebrata</taxon>
        <taxon>Euteleostomi</taxon>
        <taxon>Actinopterygii</taxon>
        <taxon>Neopterygii</taxon>
        <taxon>Teleostei</taxon>
        <taxon>Neoteleostei</taxon>
        <taxon>Acanthomorphata</taxon>
        <taxon>Ovalentaria</taxon>
        <taxon>Atherinomorphae</taxon>
        <taxon>Cyprinodontiformes</taxon>
        <taxon>Goodeidae</taxon>
        <taxon>Xenoophorus</taxon>
    </lineage>
</organism>
<keyword evidence="1" id="KW-0472">Membrane</keyword>
<keyword evidence="3" id="KW-1185">Reference proteome</keyword>
<accession>A0ABV0S431</accession>
<dbReference type="Proteomes" id="UP001434883">
    <property type="component" value="Unassembled WGS sequence"/>
</dbReference>
<dbReference type="EMBL" id="JAHRIN010068188">
    <property type="protein sequence ID" value="MEQ2215329.1"/>
    <property type="molecule type" value="Genomic_DNA"/>
</dbReference>
<name>A0ABV0S431_9TELE</name>